<dbReference type="GeneID" id="84591963"/>
<name>A0AAJ8BQX4_ASPNG</name>
<dbReference type="AlphaFoldDB" id="A0AAJ8BQX4"/>
<dbReference type="VEuPathDB" id="FungiDB:An09g01960"/>
<evidence type="ECO:0000313" key="1">
    <source>
        <dbReference type="RefSeq" id="XP_059601303.1"/>
    </source>
</evidence>
<accession>A0AAJ8BQX4</accession>
<sequence>MLLFSERAPQYADYLMILCCRLLSTLTYSAGQIDLSQIPALRASQAQLSSAECCLQHTCLRGALKSRNRLHNMRPSICCNFIASILRHPSGHADQTALSYTFQDDNVYQ</sequence>
<protein>
    <submittedName>
        <fullName evidence="1">Uncharacterized protein</fullName>
    </submittedName>
</protein>
<organism evidence="1">
    <name type="scientific">Aspergillus niger</name>
    <dbReference type="NCBI Taxonomy" id="5061"/>
    <lineage>
        <taxon>Eukaryota</taxon>
        <taxon>Fungi</taxon>
        <taxon>Dikarya</taxon>
        <taxon>Ascomycota</taxon>
        <taxon>Pezizomycotina</taxon>
        <taxon>Eurotiomycetes</taxon>
        <taxon>Eurotiomycetidae</taxon>
        <taxon>Eurotiales</taxon>
        <taxon>Aspergillaceae</taxon>
        <taxon>Aspergillus</taxon>
        <taxon>Aspergillus subgen. Circumdati</taxon>
    </lineage>
</organism>
<reference evidence="1" key="1">
    <citation type="submission" date="2025-02" db="EMBL/GenBank/DDBJ databases">
        <authorList>
            <consortium name="NCBI Genome Project"/>
        </authorList>
    </citation>
    <scope>NUCLEOTIDE SEQUENCE</scope>
</reference>
<reference evidence="1" key="2">
    <citation type="submission" date="2025-08" db="UniProtKB">
        <authorList>
            <consortium name="RefSeq"/>
        </authorList>
    </citation>
    <scope>IDENTIFICATION</scope>
</reference>
<gene>
    <name evidence="1" type="ORF">An09g01960</name>
</gene>
<dbReference type="KEGG" id="ang:An09g01960"/>
<proteinExistence type="predicted"/>
<dbReference type="RefSeq" id="XP_059601303.1">
    <property type="nucleotide sequence ID" value="XM_059749627.1"/>
</dbReference>